<dbReference type="Pfam" id="PF02171">
    <property type="entry name" value="Piwi"/>
    <property type="match status" value="1"/>
</dbReference>
<dbReference type="PANTHER" id="PTHR22891">
    <property type="entry name" value="EUKARYOTIC TRANSLATION INITIATION FACTOR 2C"/>
    <property type="match status" value="1"/>
</dbReference>
<dbReference type="SUPFAM" id="SSF53098">
    <property type="entry name" value="Ribonuclease H-like"/>
    <property type="match status" value="1"/>
</dbReference>
<dbReference type="GO" id="GO:0003676">
    <property type="term" value="F:nucleic acid binding"/>
    <property type="evidence" value="ECO:0007669"/>
    <property type="project" value="InterPro"/>
</dbReference>
<evidence type="ECO:0000313" key="3">
    <source>
        <dbReference type="Proteomes" id="UP000655588"/>
    </source>
</evidence>
<protein>
    <recommendedName>
        <fullName evidence="1">Piwi domain-containing protein</fullName>
    </recommendedName>
</protein>
<evidence type="ECO:0000313" key="2">
    <source>
        <dbReference type="EMBL" id="KAF3430134.1"/>
    </source>
</evidence>
<feature type="domain" description="Piwi" evidence="1">
    <location>
        <begin position="1"/>
        <end position="157"/>
    </location>
</feature>
<dbReference type="SMART" id="SM00950">
    <property type="entry name" value="Piwi"/>
    <property type="match status" value="1"/>
</dbReference>
<keyword evidence="3" id="KW-1185">Reference proteome</keyword>
<accession>A0A833RWF5</accession>
<dbReference type="Gene3D" id="3.30.420.10">
    <property type="entry name" value="Ribonuclease H-like superfamily/Ribonuclease H"/>
    <property type="match status" value="1"/>
</dbReference>
<dbReference type="InterPro" id="IPR003165">
    <property type="entry name" value="Piwi"/>
</dbReference>
<dbReference type="EMBL" id="WNWW01000130">
    <property type="protein sequence ID" value="KAF3430134.1"/>
    <property type="molecule type" value="Genomic_DNA"/>
</dbReference>
<dbReference type="Proteomes" id="UP000655588">
    <property type="component" value="Unassembled WGS sequence"/>
</dbReference>
<dbReference type="InterPro" id="IPR012337">
    <property type="entry name" value="RNaseH-like_sf"/>
</dbReference>
<comment type="caution">
    <text evidence="2">The sequence shown here is derived from an EMBL/GenBank/DDBJ whole genome shotgun (WGS) entry which is preliminary data.</text>
</comment>
<reference evidence="2" key="1">
    <citation type="submission" date="2019-11" db="EMBL/GenBank/DDBJ databases">
        <title>The nuclear and mitochondrial genomes of Frieseomelitta varia - a highly eusocial stingless bee (Meliponini) with a permanently sterile worker caste.</title>
        <authorList>
            <person name="Freitas F.C.P."/>
            <person name="Lourenco A.P."/>
            <person name="Nunes F.M.F."/>
            <person name="Paschoal A.R."/>
            <person name="Abreu F.C.P."/>
            <person name="Barbin F.O."/>
            <person name="Bataglia L."/>
            <person name="Cardoso-Junior C.A.M."/>
            <person name="Cervoni M.S."/>
            <person name="Silva S.R."/>
            <person name="Dalarmi F."/>
            <person name="Del Lama M.A."/>
            <person name="Depintor T.S."/>
            <person name="Ferreira K.M."/>
            <person name="Goria P.S."/>
            <person name="Jaskot M.C."/>
            <person name="Lago D.C."/>
            <person name="Luna-Lucena D."/>
            <person name="Moda L.M."/>
            <person name="Nascimento L."/>
            <person name="Pedrino M."/>
            <person name="Rabico F.O."/>
            <person name="Sanches F.C."/>
            <person name="Santos D.E."/>
            <person name="Santos C.G."/>
            <person name="Vieira J."/>
            <person name="Lopes T.F."/>
            <person name="Barchuk A.R."/>
            <person name="Hartfelder K."/>
            <person name="Simoes Z.L.P."/>
            <person name="Bitondi M.M.G."/>
            <person name="Pinheiro D.G."/>
        </authorList>
    </citation>
    <scope>NUCLEOTIDE SEQUENCE</scope>
    <source>
        <strain evidence="2">USP_RPSP 00005682</strain>
        <tissue evidence="2">Whole individual</tissue>
    </source>
</reference>
<sequence length="187" mass="21644">MLIYTDGVSEGQLAQVINYELFAIKEAIAQLENTKTCMVPITFLVVQKRHHIRLFPTDMRNSDDRNFNVQAGTIVDSEITHPTQIDFYLVSHASIQGTARPTKYRCIWNENGMHEDEIEELTYYLCHLFARCTRSVSYPAPTYYAHLAAFRARALIHNVDLDLTNLQKEQDKKLNLQLNENSPMFFV</sequence>
<dbReference type="InterPro" id="IPR036397">
    <property type="entry name" value="RNaseH_sf"/>
</dbReference>
<evidence type="ECO:0000259" key="1">
    <source>
        <dbReference type="PROSITE" id="PS50822"/>
    </source>
</evidence>
<gene>
    <name evidence="2" type="ORF">E2986_05021</name>
</gene>
<proteinExistence type="predicted"/>
<dbReference type="AlphaFoldDB" id="A0A833RWF5"/>
<name>A0A833RWF5_9HYME</name>
<dbReference type="PROSITE" id="PS50822">
    <property type="entry name" value="PIWI"/>
    <property type="match status" value="1"/>
</dbReference>
<organism evidence="2 3">
    <name type="scientific">Frieseomelitta varia</name>
    <dbReference type="NCBI Taxonomy" id="561572"/>
    <lineage>
        <taxon>Eukaryota</taxon>
        <taxon>Metazoa</taxon>
        <taxon>Ecdysozoa</taxon>
        <taxon>Arthropoda</taxon>
        <taxon>Hexapoda</taxon>
        <taxon>Insecta</taxon>
        <taxon>Pterygota</taxon>
        <taxon>Neoptera</taxon>
        <taxon>Endopterygota</taxon>
        <taxon>Hymenoptera</taxon>
        <taxon>Apocrita</taxon>
        <taxon>Aculeata</taxon>
        <taxon>Apoidea</taxon>
        <taxon>Anthophila</taxon>
        <taxon>Apidae</taxon>
        <taxon>Frieseomelitta</taxon>
    </lineage>
</organism>